<accession>A0A699WS10</accession>
<feature type="non-terminal residue" evidence="2">
    <location>
        <position position="1"/>
    </location>
</feature>
<sequence>APYAHWKIVPSPLGSVHAYSDMAGNTKHFTSLRELLHMVERTDLQKLLGTVDNLYQQEDPDTFALLLIAGAFAAGVYILVLRFIFWRLWMDESFTCL</sequence>
<keyword evidence="1" id="KW-1133">Transmembrane helix</keyword>
<comment type="caution">
    <text evidence="2">The sequence shown here is derived from an EMBL/GenBank/DDBJ whole genome shotgun (WGS) entry which is preliminary data.</text>
</comment>
<protein>
    <submittedName>
        <fullName evidence="2">Uncharacterized protein</fullName>
    </submittedName>
</protein>
<gene>
    <name evidence="2" type="ORF">Tci_920355</name>
</gene>
<proteinExistence type="predicted"/>
<name>A0A699WS10_TANCI</name>
<dbReference type="EMBL" id="BKCJ011721198">
    <property type="protein sequence ID" value="GFD48386.1"/>
    <property type="molecule type" value="Genomic_DNA"/>
</dbReference>
<dbReference type="AlphaFoldDB" id="A0A699WS10"/>
<reference evidence="2" key="1">
    <citation type="journal article" date="2019" name="Sci. Rep.">
        <title>Draft genome of Tanacetum cinerariifolium, the natural source of mosquito coil.</title>
        <authorList>
            <person name="Yamashiro T."/>
            <person name="Shiraishi A."/>
            <person name="Satake H."/>
            <person name="Nakayama K."/>
        </authorList>
    </citation>
    <scope>NUCLEOTIDE SEQUENCE</scope>
</reference>
<feature type="transmembrane region" description="Helical" evidence="1">
    <location>
        <begin position="63"/>
        <end position="85"/>
    </location>
</feature>
<keyword evidence="1" id="KW-0472">Membrane</keyword>
<organism evidence="2">
    <name type="scientific">Tanacetum cinerariifolium</name>
    <name type="common">Dalmatian daisy</name>
    <name type="synonym">Chrysanthemum cinerariifolium</name>
    <dbReference type="NCBI Taxonomy" id="118510"/>
    <lineage>
        <taxon>Eukaryota</taxon>
        <taxon>Viridiplantae</taxon>
        <taxon>Streptophyta</taxon>
        <taxon>Embryophyta</taxon>
        <taxon>Tracheophyta</taxon>
        <taxon>Spermatophyta</taxon>
        <taxon>Magnoliopsida</taxon>
        <taxon>eudicotyledons</taxon>
        <taxon>Gunneridae</taxon>
        <taxon>Pentapetalae</taxon>
        <taxon>asterids</taxon>
        <taxon>campanulids</taxon>
        <taxon>Asterales</taxon>
        <taxon>Asteraceae</taxon>
        <taxon>Asteroideae</taxon>
        <taxon>Anthemideae</taxon>
        <taxon>Anthemidinae</taxon>
        <taxon>Tanacetum</taxon>
    </lineage>
</organism>
<evidence type="ECO:0000256" key="1">
    <source>
        <dbReference type="SAM" id="Phobius"/>
    </source>
</evidence>
<keyword evidence="1" id="KW-0812">Transmembrane</keyword>
<evidence type="ECO:0000313" key="2">
    <source>
        <dbReference type="EMBL" id="GFD48386.1"/>
    </source>
</evidence>